<feature type="transmembrane region" description="Helical" evidence="1">
    <location>
        <begin position="169"/>
        <end position="190"/>
    </location>
</feature>
<evidence type="ECO:0000256" key="1">
    <source>
        <dbReference type="SAM" id="Phobius"/>
    </source>
</evidence>
<proteinExistence type="predicted"/>
<keyword evidence="1" id="KW-0472">Membrane</keyword>
<accession>A0A0H5QPF9</accession>
<keyword evidence="1" id="KW-1133">Transmembrane helix</keyword>
<sequence>MFPAIQQKLDLSSEILVNCSLHLLNHSPWRRVSSTRCRSPPASSSKPAVPASCRFFRRRRLHHTRSSPAMLIALIELHLMNRNRTSEIFGFFSSIFELADFRFLDNSTCFIIPSDFLEFTFLPLSSAVVVLDDSDTNLGDLLVPSAGGVFPANVGGDGRRKTVLSGEMLFRFFLMNSVAVVALVLNLFVVNLEDLLLTDG</sequence>
<dbReference type="AlphaFoldDB" id="A0A0H5QPF9"/>
<dbReference type="EMBL" id="HACM01002814">
    <property type="protein sequence ID" value="CRZ03256.1"/>
    <property type="molecule type" value="Transcribed_RNA"/>
</dbReference>
<name>A0A0H5QPF9_9EUKA</name>
<evidence type="ECO:0000313" key="2">
    <source>
        <dbReference type="EMBL" id="CRZ03256.1"/>
    </source>
</evidence>
<keyword evidence="1" id="KW-0812">Transmembrane</keyword>
<protein>
    <submittedName>
        <fullName evidence="2">Uncharacterized protein</fullName>
    </submittedName>
</protein>
<reference evidence="2" key="1">
    <citation type="submission" date="2015-04" db="EMBL/GenBank/DDBJ databases">
        <title>The genome sequence of the plant pathogenic Rhizarian Plasmodiophora brassicae reveals insights in its biotrophic life cycle and the origin of chitin synthesis.</title>
        <authorList>
            <person name="Schwelm A."/>
            <person name="Fogelqvist J."/>
            <person name="Knaust A."/>
            <person name="Julke S."/>
            <person name="Lilja T."/>
            <person name="Dhandapani V."/>
            <person name="Bonilla-Rosso G."/>
            <person name="Karlsson M."/>
            <person name="Shevchenko A."/>
            <person name="Choi S.R."/>
            <person name="Kim H.G."/>
            <person name="Park J.Y."/>
            <person name="Lim Y.P."/>
            <person name="Ludwig-Muller J."/>
            <person name="Dixelius C."/>
        </authorList>
    </citation>
    <scope>NUCLEOTIDE SEQUENCE</scope>
    <source>
        <tissue evidence="2">Potato root galls</tissue>
    </source>
</reference>
<organism evidence="2">
    <name type="scientific">Spongospora subterranea</name>
    <dbReference type="NCBI Taxonomy" id="70186"/>
    <lineage>
        <taxon>Eukaryota</taxon>
        <taxon>Sar</taxon>
        <taxon>Rhizaria</taxon>
        <taxon>Endomyxa</taxon>
        <taxon>Phytomyxea</taxon>
        <taxon>Plasmodiophorida</taxon>
        <taxon>Plasmodiophoridae</taxon>
        <taxon>Spongospora</taxon>
    </lineage>
</organism>